<organism evidence="1 2">
    <name type="scientific">Ambrosiozyma monospora</name>
    <name type="common">Yeast</name>
    <name type="synonym">Endomycopsis monosporus</name>
    <dbReference type="NCBI Taxonomy" id="43982"/>
    <lineage>
        <taxon>Eukaryota</taxon>
        <taxon>Fungi</taxon>
        <taxon>Dikarya</taxon>
        <taxon>Ascomycota</taxon>
        <taxon>Saccharomycotina</taxon>
        <taxon>Pichiomycetes</taxon>
        <taxon>Pichiales</taxon>
        <taxon>Pichiaceae</taxon>
        <taxon>Ambrosiozyma</taxon>
    </lineage>
</organism>
<name>A0ACB5TRA9_AMBMO</name>
<gene>
    <name evidence="1" type="ORF">Amon02_000930500</name>
</gene>
<sequence>MWKCGLVMISDVIQKENSDLVVVRISKSVFNNRDGSTTRGFLPGAHLRLGYQFKDWKFWTLPSHPYSIASNYEDRSSQVELIVKRTRFQIVAGFEYSIHPHLPSALPLEFFQTVENISIVCGGSGLGFGLPIFNYFKEKIIKEGRDIKLNFIWITRNEGDLYLLDELAIHGVTVYLTGSNGLGQDQFEHQQHISLNQNENQSNSPFDDIELSTLPQNTTTTDNQDQEIPNDPPPYTEFAKSTPSLPPPSAPSLSHESRDIDSVLSEDLHTTSFQNKIIKNVGRPNLSELLAEHSVKTIDYANKWVVSCGPRSLNTDCQKIAEDELKCRYFTEDYAM</sequence>
<dbReference type="EMBL" id="BSXS01008699">
    <property type="protein sequence ID" value="GME93366.1"/>
    <property type="molecule type" value="Genomic_DNA"/>
</dbReference>
<reference evidence="1" key="1">
    <citation type="submission" date="2023-04" db="EMBL/GenBank/DDBJ databases">
        <title>Ambrosiozyma monospora NBRC 10751.</title>
        <authorList>
            <person name="Ichikawa N."/>
            <person name="Sato H."/>
            <person name="Tonouchi N."/>
        </authorList>
    </citation>
    <scope>NUCLEOTIDE SEQUENCE</scope>
    <source>
        <strain evidence="1">NBRC 10751</strain>
    </source>
</reference>
<accession>A0ACB5TRA9</accession>
<evidence type="ECO:0000313" key="2">
    <source>
        <dbReference type="Proteomes" id="UP001165064"/>
    </source>
</evidence>
<keyword evidence="2" id="KW-1185">Reference proteome</keyword>
<comment type="caution">
    <text evidence="1">The sequence shown here is derived from an EMBL/GenBank/DDBJ whole genome shotgun (WGS) entry which is preliminary data.</text>
</comment>
<evidence type="ECO:0000313" key="1">
    <source>
        <dbReference type="EMBL" id="GME93366.1"/>
    </source>
</evidence>
<dbReference type="Proteomes" id="UP001165064">
    <property type="component" value="Unassembled WGS sequence"/>
</dbReference>
<protein>
    <submittedName>
        <fullName evidence="1">Unnamed protein product</fullName>
    </submittedName>
</protein>
<proteinExistence type="predicted"/>